<feature type="active site" description="Proton donor" evidence="10">
    <location>
        <position position="250"/>
    </location>
</feature>
<feature type="active site" description="Proton acceptor" evidence="10">
    <location>
        <position position="423"/>
    </location>
</feature>
<dbReference type="SUPFAM" id="SSF56281">
    <property type="entry name" value="Metallo-hydrolase/oxidoreductase"/>
    <property type="match status" value="1"/>
</dbReference>
<evidence type="ECO:0000313" key="16">
    <source>
        <dbReference type="Proteomes" id="UP000230232"/>
    </source>
</evidence>
<evidence type="ECO:0000256" key="1">
    <source>
        <dbReference type="ARBA" id="ARBA00022490"/>
    </source>
</evidence>
<keyword evidence="8 9" id="KW-0694">RNA-binding</keyword>
<evidence type="ECO:0000256" key="4">
    <source>
        <dbReference type="ARBA" id="ARBA00022759"/>
    </source>
</evidence>
<dbReference type="GO" id="GO:0005737">
    <property type="term" value="C:cytoplasm"/>
    <property type="evidence" value="ECO:0007669"/>
    <property type="project" value="UniProtKB-SubCell"/>
</dbReference>
<comment type="cofactor">
    <cofactor evidence="12">
        <name>Zn(2+)</name>
        <dbReference type="ChEBI" id="CHEBI:29105"/>
    </cofactor>
    <text evidence="12">Binds 2 Zn(2+) ions per subunit. It is not clear if Zn(2+) or Mg(2+) is physiologically important.</text>
</comment>
<dbReference type="Gene3D" id="3.60.15.10">
    <property type="entry name" value="Ribonuclease Z/Hydroxyacylglutathione hydrolase-like"/>
    <property type="match status" value="1"/>
</dbReference>
<accession>A0A2H0R700</accession>
<keyword evidence="1 9" id="KW-0963">Cytoplasm</keyword>
<dbReference type="NCBIfam" id="TIGR00649">
    <property type="entry name" value="MG423"/>
    <property type="match status" value="1"/>
</dbReference>
<keyword evidence="9" id="KW-0698">rRNA processing</keyword>
<name>A0A2H0R700_9BACT</name>
<feature type="binding site" evidence="11">
    <location>
        <begin position="419"/>
        <end position="423"/>
    </location>
    <ligand>
        <name>substrate</name>
    </ligand>
</feature>
<dbReference type="Pfam" id="PF17770">
    <property type="entry name" value="RNase_J_C"/>
    <property type="match status" value="1"/>
</dbReference>
<dbReference type="EC" id="3.1.-.-" evidence="9"/>
<dbReference type="Pfam" id="PF22505">
    <property type="entry name" value="RNase_J_b_CASP"/>
    <property type="match status" value="1"/>
</dbReference>
<dbReference type="Pfam" id="PF00753">
    <property type="entry name" value="Lactamase_B"/>
    <property type="match status" value="1"/>
</dbReference>
<comment type="function">
    <text evidence="9">An RNase that has 5'-3' exonuclease and possibly endonuclease activity. Involved in maturation of rRNA and in some organisms also mRNA maturation and/or decay.</text>
</comment>
<sequence length="611" mass="68942">MERKKENEPSGSRGRSANRRSRKGFMDRPKLATQRRLPPTNIHDGKVGTPQAANGKVDDTLKIIPLGGIGEIGKNMYALEYKNEILVIDAGIMFPEEDMPGIDFLIPNTSYLEERKDKIQALILTHGHMDHVGAVPYVQEKLGNPDIYTAELTRGITIKRHMEFPDKPALKFQLVKDGDVEKISQYFTVEFFQVNHSIPDDLGLYIQTPVGNVIFSSDFKFDDQPINEKPADIEKIKSFGERGVLALMIDSTGAEKPGHSMSEADIQDNMEQIFREAEGMLIVGTFSSMINRIQQLITLSEKYGRKVVFDGYSLKSNTEISKKLGYIKMQKGTEISVNQIDSYPRNQVTVIATGAQGEDRAVLMRIVNREHRHIQATKNDSVIFSSSVIPGNERSIQRLKDMLYRSGLKVYHYNMMDIHTGGHGNQEDLLKMITYTKPTFLFPVHGHYSMTVTLGKLANKELGLPEDRVIIADNGSIVHFLPDQWWFDKEVAPSDYVMVDGLGVGDVGNVVLRDRQVLAEDGMFVVIALINSKTGKLDKSPDIISRGFVYLKDNKDLLMEVRRKLKIMIEKKSATPVNDSYIKDLIRDEIGRLLFQKTARRPMVLPVVIEV</sequence>
<keyword evidence="2 9" id="KW-0540">Nuclease</keyword>
<evidence type="ECO:0000256" key="12">
    <source>
        <dbReference type="PIRSR" id="PIRSR004803-3"/>
    </source>
</evidence>
<dbReference type="CDD" id="cd07714">
    <property type="entry name" value="RNaseJ_MBL-fold"/>
    <property type="match status" value="1"/>
</dbReference>
<dbReference type="PANTHER" id="PTHR43694">
    <property type="entry name" value="RIBONUCLEASE J"/>
    <property type="match status" value="1"/>
</dbReference>
<feature type="binding site" evidence="12">
    <location>
        <position position="500"/>
    </location>
    <ligand>
        <name>Ca(2+)</name>
        <dbReference type="ChEBI" id="CHEBI:29108"/>
    </ligand>
</feature>
<proteinExistence type="inferred from homology"/>
<feature type="domain" description="Metallo-beta-lactamase" evidence="14">
    <location>
        <begin position="73"/>
        <end position="270"/>
    </location>
</feature>
<evidence type="ECO:0000256" key="11">
    <source>
        <dbReference type="PIRSR" id="PIRSR004803-2"/>
    </source>
</evidence>
<keyword evidence="4 9" id="KW-0255">Endonuclease</keyword>
<evidence type="ECO:0000256" key="8">
    <source>
        <dbReference type="ARBA" id="ARBA00022884"/>
    </source>
</evidence>
<dbReference type="GO" id="GO:0008270">
    <property type="term" value="F:zinc ion binding"/>
    <property type="evidence" value="ECO:0007669"/>
    <property type="project" value="InterPro"/>
</dbReference>
<dbReference type="AlphaFoldDB" id="A0A2H0R700"/>
<dbReference type="InterPro" id="IPR001279">
    <property type="entry name" value="Metallo-B-lactamas"/>
</dbReference>
<feature type="binding site" evidence="12">
    <location>
        <position position="103"/>
    </location>
    <ligand>
        <name>Ca(2+)</name>
        <dbReference type="ChEBI" id="CHEBI:29108"/>
    </ligand>
</feature>
<evidence type="ECO:0000259" key="14">
    <source>
        <dbReference type="SMART" id="SM00849"/>
    </source>
</evidence>
<dbReference type="Gene3D" id="3.40.50.10710">
    <property type="entry name" value="Metallo-hydrolase/oxidoreductase"/>
    <property type="match status" value="1"/>
</dbReference>
<comment type="similarity">
    <text evidence="9">Belongs to the metallo-beta-lactamase superfamily. RNA-metabolizing metallo-beta-lactamase-like family. Bacterial RNase J subfamily.</text>
</comment>
<feature type="binding site" evidence="12">
    <location>
        <position position="445"/>
    </location>
    <ligand>
        <name>Zn(2+)</name>
        <dbReference type="ChEBI" id="CHEBI:29105"/>
        <label>1</label>
        <note>catalytic</note>
    </ligand>
</feature>
<evidence type="ECO:0000256" key="2">
    <source>
        <dbReference type="ARBA" id="ARBA00022722"/>
    </source>
</evidence>
<comment type="caution">
    <text evidence="9">Lacks conserved residue(s) required for the propagation of feature annotation.</text>
</comment>
<comment type="subunit">
    <text evidence="9">Homodimer, may be a subunit of the RNA degradosome.</text>
</comment>
<dbReference type="Proteomes" id="UP000230232">
    <property type="component" value="Unassembled WGS sequence"/>
</dbReference>
<comment type="caution">
    <text evidence="15">The sequence shown here is derived from an EMBL/GenBank/DDBJ whole genome shotgun (WGS) entry which is preliminary data.</text>
</comment>
<evidence type="ECO:0000256" key="5">
    <source>
        <dbReference type="ARBA" id="ARBA00022801"/>
    </source>
</evidence>
<dbReference type="Gene3D" id="3.10.20.580">
    <property type="match status" value="1"/>
</dbReference>
<keyword evidence="12" id="KW-0106">Calcium</keyword>
<feature type="binding site" evidence="12">
    <location>
        <position position="131"/>
    </location>
    <ligand>
        <name>Zn(2+)</name>
        <dbReference type="ChEBI" id="CHEBI:29105"/>
        <label>1</label>
        <note>catalytic</note>
    </ligand>
</feature>
<dbReference type="GO" id="GO:0003723">
    <property type="term" value="F:RNA binding"/>
    <property type="evidence" value="ECO:0007669"/>
    <property type="project" value="UniProtKB-UniRule"/>
</dbReference>
<keyword evidence="5 9" id="KW-0378">Hydrolase</keyword>
<dbReference type="GO" id="GO:0004521">
    <property type="term" value="F:RNA endonuclease activity"/>
    <property type="evidence" value="ECO:0007669"/>
    <property type="project" value="UniProtKB-UniRule"/>
</dbReference>
<feature type="binding site" evidence="12">
    <location>
        <position position="126"/>
    </location>
    <ligand>
        <name>Zn(2+)</name>
        <dbReference type="ChEBI" id="CHEBI:29105"/>
        <label>1</label>
        <note>catalytic</note>
    </ligand>
</feature>
<dbReference type="InterPro" id="IPR004613">
    <property type="entry name" value="RNase_J"/>
</dbReference>
<evidence type="ECO:0000256" key="9">
    <source>
        <dbReference type="HAMAP-Rule" id="MF_01491"/>
    </source>
</evidence>
<organism evidence="15 16">
    <name type="scientific">Candidatus Yanofskybacteria bacterium CG10_big_fil_rev_8_21_14_0_10_46_23</name>
    <dbReference type="NCBI Taxonomy" id="1975098"/>
    <lineage>
        <taxon>Bacteria</taxon>
        <taxon>Candidatus Yanofskyibacteriota</taxon>
    </lineage>
</organism>
<keyword evidence="7 9" id="KW-0269">Exonuclease</keyword>
<dbReference type="SMART" id="SM00849">
    <property type="entry name" value="Lactamase_B"/>
    <property type="match status" value="1"/>
</dbReference>
<evidence type="ECO:0000256" key="6">
    <source>
        <dbReference type="ARBA" id="ARBA00022833"/>
    </source>
</evidence>
<dbReference type="InterPro" id="IPR041636">
    <property type="entry name" value="RNase_J_C"/>
</dbReference>
<evidence type="ECO:0000256" key="7">
    <source>
        <dbReference type="ARBA" id="ARBA00022839"/>
    </source>
</evidence>
<feature type="binding site" evidence="12">
    <location>
        <position position="101"/>
    </location>
    <ligand>
        <name>Ca(2+)</name>
        <dbReference type="ChEBI" id="CHEBI:29108"/>
    </ligand>
</feature>
<dbReference type="EMBL" id="PCXO01000004">
    <property type="protein sequence ID" value="PIR41605.1"/>
    <property type="molecule type" value="Genomic_DNA"/>
</dbReference>
<dbReference type="InterPro" id="IPR055132">
    <property type="entry name" value="RNase_J_b_CASP"/>
</dbReference>
<feature type="binding site" evidence="12">
    <location>
        <position position="196"/>
    </location>
    <ligand>
        <name>Zn(2+)</name>
        <dbReference type="ChEBI" id="CHEBI:29105"/>
        <label>1</label>
        <note>catalytic</note>
    </ligand>
</feature>
<dbReference type="GO" id="GO:0004534">
    <property type="term" value="F:5'-3' RNA exonuclease activity"/>
    <property type="evidence" value="ECO:0007669"/>
    <property type="project" value="UniProtKB-UniRule"/>
</dbReference>
<dbReference type="InterPro" id="IPR030854">
    <property type="entry name" value="RNase_J_bac"/>
</dbReference>
<dbReference type="InterPro" id="IPR036866">
    <property type="entry name" value="RibonucZ/Hydroxyglut_hydro"/>
</dbReference>
<evidence type="ECO:0000256" key="13">
    <source>
        <dbReference type="SAM" id="MobiDB-lite"/>
    </source>
</evidence>
<evidence type="ECO:0000313" key="15">
    <source>
        <dbReference type="EMBL" id="PIR41605.1"/>
    </source>
</evidence>
<keyword evidence="3 12" id="KW-0479">Metal-binding</keyword>
<dbReference type="Pfam" id="PF07521">
    <property type="entry name" value="RMMBL"/>
    <property type="match status" value="1"/>
</dbReference>
<dbReference type="PIRSF" id="PIRSF004803">
    <property type="entry name" value="RnjA"/>
    <property type="match status" value="1"/>
</dbReference>
<dbReference type="InterPro" id="IPR042173">
    <property type="entry name" value="RNase_J_2"/>
</dbReference>
<dbReference type="HAMAP" id="MF_01491">
    <property type="entry name" value="RNase_J_bact"/>
    <property type="match status" value="1"/>
</dbReference>
<dbReference type="PANTHER" id="PTHR43694:SF1">
    <property type="entry name" value="RIBONUCLEASE J"/>
    <property type="match status" value="1"/>
</dbReference>
<dbReference type="GO" id="GO:0006364">
    <property type="term" value="P:rRNA processing"/>
    <property type="evidence" value="ECO:0007669"/>
    <property type="project" value="UniProtKB-UniRule"/>
</dbReference>
<protein>
    <recommendedName>
        <fullName evidence="9">Ribonuclease J</fullName>
        <shortName evidence="9">RNase J</shortName>
        <ecNumber evidence="9">3.1.-.-</ecNumber>
    </recommendedName>
</protein>
<feature type="binding site" evidence="12">
    <location>
        <position position="218"/>
    </location>
    <ligand>
        <name>Zn(2+)</name>
        <dbReference type="ChEBI" id="CHEBI:29105"/>
        <label>1</label>
        <note>catalytic</note>
    </ligand>
</feature>
<feature type="binding site" evidence="12">
    <location>
        <position position="128"/>
    </location>
    <ligand>
        <name>Zn(2+)</name>
        <dbReference type="ChEBI" id="CHEBI:29105"/>
        <label>1</label>
        <note>catalytic</note>
    </ligand>
</feature>
<feature type="region of interest" description="Disordered" evidence="13">
    <location>
        <begin position="1"/>
        <end position="54"/>
    </location>
</feature>
<feature type="binding site" evidence="12">
    <location>
        <position position="130"/>
    </location>
    <ligand>
        <name>Zn(2+)</name>
        <dbReference type="ChEBI" id="CHEBI:29105"/>
        <label>1</label>
        <note>catalytic</note>
    </ligand>
</feature>
<evidence type="ECO:0000256" key="10">
    <source>
        <dbReference type="PIRSR" id="PIRSR004803-1"/>
    </source>
</evidence>
<comment type="subcellular location">
    <subcellularLocation>
        <location evidence="9">Cytoplasm</location>
    </subcellularLocation>
</comment>
<gene>
    <name evidence="9" type="primary">rnj</name>
    <name evidence="15" type="ORF">COV31_00670</name>
</gene>
<keyword evidence="6 12" id="KW-0862">Zinc</keyword>
<dbReference type="InterPro" id="IPR011108">
    <property type="entry name" value="RMMBL"/>
</dbReference>
<reference evidence="15 16" key="1">
    <citation type="submission" date="2017-09" db="EMBL/GenBank/DDBJ databases">
        <title>Depth-based differentiation of microbial function through sediment-hosted aquifers and enrichment of novel symbionts in the deep terrestrial subsurface.</title>
        <authorList>
            <person name="Probst A.J."/>
            <person name="Ladd B."/>
            <person name="Jarett J.K."/>
            <person name="Geller-Mcgrath D.E."/>
            <person name="Sieber C.M."/>
            <person name="Emerson J.B."/>
            <person name="Anantharaman K."/>
            <person name="Thomas B.C."/>
            <person name="Malmstrom R."/>
            <person name="Stieglmeier M."/>
            <person name="Klingl A."/>
            <person name="Woyke T."/>
            <person name="Ryan C.M."/>
            <person name="Banfield J.F."/>
        </authorList>
    </citation>
    <scope>NUCLEOTIDE SEQUENCE [LARGE SCALE GENOMIC DNA]</scope>
    <source>
        <strain evidence="15">CG10_big_fil_rev_8_21_14_0_10_46_23</strain>
    </source>
</reference>
<comment type="cofactor">
    <cofactor evidence="12">
        <name>Ca(2+)</name>
        <dbReference type="ChEBI" id="CHEBI:29108"/>
    </cofactor>
    <text evidence="12">Binds 1 Ca(2+) cation per subunit. Seen in 1 crystal structure, it is not clear if it is physiologically important.</text>
</comment>
<evidence type="ECO:0000256" key="3">
    <source>
        <dbReference type="ARBA" id="ARBA00022723"/>
    </source>
</evidence>